<proteinExistence type="inferred from homology"/>
<dbReference type="Proteomes" id="UP000483820">
    <property type="component" value="Chromosome II"/>
</dbReference>
<dbReference type="GeneID" id="9800079"/>
<comment type="function">
    <text evidence="3">Probable essential component of SCF (SKP1-CUL1-F-box protein) E3 ubiquitin-protein ligase complexes, which mediate the ubiquitination and subsequent proteasomal degradation of target proteins. Regulates cell proliferation during embryonic and larval development.</text>
</comment>
<dbReference type="InterPro" id="IPR016897">
    <property type="entry name" value="SKP1"/>
</dbReference>
<dbReference type="PIRSF" id="PIRSF028729">
    <property type="entry name" value="E3_ubiquit_lig_SCF_Skp"/>
    <property type="match status" value="1"/>
</dbReference>
<evidence type="ECO:0000256" key="3">
    <source>
        <dbReference type="PIRNR" id="PIRNR028729"/>
    </source>
</evidence>
<comment type="caution">
    <text evidence="6">The sequence shown here is derived from an EMBL/GenBank/DDBJ whole genome shotgun (WGS) entry which is preliminary data.</text>
</comment>
<dbReference type="GO" id="GO:0016567">
    <property type="term" value="P:protein ubiquitination"/>
    <property type="evidence" value="ECO:0007669"/>
    <property type="project" value="UniProtKB-UniPathway"/>
</dbReference>
<dbReference type="GO" id="GO:0006511">
    <property type="term" value="P:ubiquitin-dependent protein catabolic process"/>
    <property type="evidence" value="ECO:0007669"/>
    <property type="project" value="InterPro"/>
</dbReference>
<protein>
    <recommendedName>
        <fullName evidence="3">Skp1-related protein</fullName>
    </recommendedName>
</protein>
<name>A0A6A5HE88_CAERE</name>
<dbReference type="PANTHER" id="PTHR11165">
    <property type="entry name" value="SKP1"/>
    <property type="match status" value="1"/>
</dbReference>
<dbReference type="InterPro" id="IPR016072">
    <property type="entry name" value="Skp1_comp_dimer"/>
</dbReference>
<dbReference type="CTD" id="9800079"/>
<dbReference type="InterPro" id="IPR011333">
    <property type="entry name" value="SKP1/BTB/POZ_sf"/>
</dbReference>
<dbReference type="InterPro" id="IPR036296">
    <property type="entry name" value="SKP1-like_dim_sf"/>
</dbReference>
<dbReference type="InterPro" id="IPR016073">
    <property type="entry name" value="Skp1_comp_POZ"/>
</dbReference>
<dbReference type="UniPathway" id="UPA00143"/>
<dbReference type="KEGG" id="crq:GCK72_006044"/>
<dbReference type="InterPro" id="IPR001232">
    <property type="entry name" value="SKP1-like"/>
</dbReference>
<keyword evidence="2 3" id="KW-0833">Ubl conjugation pathway</keyword>
<evidence type="ECO:0000259" key="4">
    <source>
        <dbReference type="Pfam" id="PF01466"/>
    </source>
</evidence>
<dbReference type="SMART" id="SM00512">
    <property type="entry name" value="Skp1"/>
    <property type="match status" value="1"/>
</dbReference>
<dbReference type="Pfam" id="PF01466">
    <property type="entry name" value="Skp1"/>
    <property type="match status" value="1"/>
</dbReference>
<dbReference type="SUPFAM" id="SSF81382">
    <property type="entry name" value="Skp1 dimerisation domain-like"/>
    <property type="match status" value="1"/>
</dbReference>
<accession>A0A6A5HE88</accession>
<reference evidence="6 7" key="1">
    <citation type="submission" date="2019-12" db="EMBL/GenBank/DDBJ databases">
        <title>Chromosome-level assembly of the Caenorhabditis remanei genome.</title>
        <authorList>
            <person name="Teterina A.A."/>
            <person name="Willis J.H."/>
            <person name="Phillips P.C."/>
        </authorList>
    </citation>
    <scope>NUCLEOTIDE SEQUENCE [LARGE SCALE GENOMIC DNA]</scope>
    <source>
        <strain evidence="6 7">PX506</strain>
        <tissue evidence="6">Whole organism</tissue>
    </source>
</reference>
<dbReference type="CDD" id="cd18322">
    <property type="entry name" value="BTB_POZ_SKP1"/>
    <property type="match status" value="1"/>
</dbReference>
<dbReference type="Pfam" id="PF03931">
    <property type="entry name" value="Skp1_POZ"/>
    <property type="match status" value="1"/>
</dbReference>
<gene>
    <name evidence="6" type="ORF">GCK72_006044</name>
</gene>
<evidence type="ECO:0000313" key="6">
    <source>
        <dbReference type="EMBL" id="KAF1766088.1"/>
    </source>
</evidence>
<comment type="pathway">
    <text evidence="3">Protein modification; protein ubiquitination.</text>
</comment>
<feature type="domain" description="SKP1 component dimerisation" evidence="4">
    <location>
        <begin position="131"/>
        <end position="166"/>
    </location>
</feature>
<evidence type="ECO:0000259" key="5">
    <source>
        <dbReference type="Pfam" id="PF03931"/>
    </source>
</evidence>
<organism evidence="6 7">
    <name type="scientific">Caenorhabditis remanei</name>
    <name type="common">Caenorhabditis vulgaris</name>
    <dbReference type="NCBI Taxonomy" id="31234"/>
    <lineage>
        <taxon>Eukaryota</taxon>
        <taxon>Metazoa</taxon>
        <taxon>Ecdysozoa</taxon>
        <taxon>Nematoda</taxon>
        <taxon>Chromadorea</taxon>
        <taxon>Rhabditida</taxon>
        <taxon>Rhabditina</taxon>
        <taxon>Rhabditomorpha</taxon>
        <taxon>Rhabditoidea</taxon>
        <taxon>Rhabditidae</taxon>
        <taxon>Peloderinae</taxon>
        <taxon>Caenorhabditis</taxon>
    </lineage>
</organism>
<evidence type="ECO:0000256" key="1">
    <source>
        <dbReference type="ARBA" id="ARBA00009993"/>
    </source>
</evidence>
<dbReference type="RefSeq" id="XP_003108852.2">
    <property type="nucleotide sequence ID" value="XM_003108804.2"/>
</dbReference>
<sequence length="179" mass="20512">MSLEPEVPIVQIEEVKENPVLYKIISSDNHVFTISEHAVKLSKTLWDLITNLGLTAENALDNPIPVENVNGRNMERIVQFCERHKYDEEEQAYTNFIREFVVPEWDRQLLSIDNEELFQLILATNYLDIPKLMDYCCRVIGDMAKEKTPEELRIIYGIPTDAEDDALERSASDSPGPSG</sequence>
<dbReference type="Gene3D" id="3.30.710.10">
    <property type="entry name" value="Potassium Channel Kv1.1, Chain A"/>
    <property type="match status" value="1"/>
</dbReference>
<feature type="domain" description="SKP1 component POZ" evidence="5">
    <location>
        <begin position="23"/>
        <end position="85"/>
    </location>
</feature>
<dbReference type="FunFam" id="3.30.710.10:FF:000124">
    <property type="entry name" value="Protein CBG09126"/>
    <property type="match status" value="1"/>
</dbReference>
<dbReference type="AlphaFoldDB" id="A0A6A5HE88"/>
<comment type="similarity">
    <text evidence="1 3">Belongs to the SKP1 family.</text>
</comment>
<evidence type="ECO:0000313" key="7">
    <source>
        <dbReference type="Proteomes" id="UP000483820"/>
    </source>
</evidence>
<evidence type="ECO:0000256" key="2">
    <source>
        <dbReference type="ARBA" id="ARBA00022786"/>
    </source>
</evidence>
<dbReference type="SUPFAM" id="SSF54695">
    <property type="entry name" value="POZ domain"/>
    <property type="match status" value="1"/>
</dbReference>
<dbReference type="EMBL" id="WUAV01000002">
    <property type="protein sequence ID" value="KAF1766088.1"/>
    <property type="molecule type" value="Genomic_DNA"/>
</dbReference>